<dbReference type="CDD" id="cd24121">
    <property type="entry name" value="ASKHA_NBD_FGGY_BaEryA-like"/>
    <property type="match status" value="1"/>
</dbReference>
<feature type="region of interest" description="Disordered" evidence="5">
    <location>
        <begin position="495"/>
        <end position="562"/>
    </location>
</feature>
<dbReference type="PANTHER" id="PTHR43095:SF3">
    <property type="entry name" value="L-XYLULOSE_3-KETO-L-GULONATE KINASE"/>
    <property type="match status" value="1"/>
</dbReference>
<evidence type="ECO:0000256" key="4">
    <source>
        <dbReference type="RuleBase" id="RU003733"/>
    </source>
</evidence>
<evidence type="ECO:0000259" key="6">
    <source>
        <dbReference type="Pfam" id="PF00370"/>
    </source>
</evidence>
<feature type="compositionally biased region" description="Pro residues" evidence="5">
    <location>
        <begin position="495"/>
        <end position="519"/>
    </location>
</feature>
<evidence type="ECO:0000256" key="5">
    <source>
        <dbReference type="SAM" id="MobiDB-lite"/>
    </source>
</evidence>
<sequence>MSVLTIDVGTSVIKSVVFDDQGQELAVSRIGTEVLRPRPGWAEQDMDAVWNGVVFTVRSALSRLGPGRDPVWLVSFTAQGDGCWLVDGDGRPTGPAVLWSDGRAGDLLTRWQADGVLEQAFRRNGSLTCSGMPNAVLSWLAAHDPERLRRSRSALTAAGWLFLKFTGVTAVDESDASAPFLDHATGAYDPVILDLFSMRWAEPLLPRILGEHERIAEITHHTAAELGLPAGLPVVMAPYDIAATARGAGAVSPGQACAILGTTLCTEIVTREPDTGGEPCGINIAYRGRERILRAFPTLSGTEVLDWACRTLSVPDPAQLGRLAFGTGPGAGGLAFLPYLSPAGERAPFLDPRARGSFWGLSLDHTPAHVARAVFEGLSLVVRDCLAASGTDVHELRLCGGGSASDAWCRLIADVTGVPTARGADTELGAKGAFLTGLVLTGAESSMHSAAAKYVRMRANWQPDAERAAFYDGLYDSYLTWRAAARSLGWAPAPTAGPAPAPTAGPGPAPTAGPGPAPTAGPAQAPAPAAGPAPAPAPAARPGAAPAVPAESPAGTTEAPHV</sequence>
<feature type="compositionally biased region" description="Pro residues" evidence="5">
    <location>
        <begin position="529"/>
        <end position="539"/>
    </location>
</feature>
<comment type="similarity">
    <text evidence="1 4">Belongs to the FGGY kinase family.</text>
</comment>
<keyword evidence="9" id="KW-1185">Reference proteome</keyword>
<dbReference type="Pfam" id="PF02782">
    <property type="entry name" value="FGGY_C"/>
    <property type="match status" value="1"/>
</dbReference>
<organism evidence="8 9">
    <name type="scientific">Streptomyces musisoli</name>
    <dbReference type="NCBI Taxonomy" id="2802280"/>
    <lineage>
        <taxon>Bacteria</taxon>
        <taxon>Bacillati</taxon>
        <taxon>Actinomycetota</taxon>
        <taxon>Actinomycetes</taxon>
        <taxon>Kitasatosporales</taxon>
        <taxon>Streptomycetaceae</taxon>
        <taxon>Streptomyces</taxon>
    </lineage>
</organism>
<comment type="caution">
    <text evidence="8">The sequence shown here is derived from an EMBL/GenBank/DDBJ whole genome shotgun (WGS) entry which is preliminary data.</text>
</comment>
<protein>
    <submittedName>
        <fullName evidence="8">Carbohydrate kinase</fullName>
    </submittedName>
</protein>
<name>A0ABS1P2H5_9ACTN</name>
<dbReference type="InterPro" id="IPR018485">
    <property type="entry name" value="FGGY_C"/>
</dbReference>
<dbReference type="InterPro" id="IPR018484">
    <property type="entry name" value="FGGY_N"/>
</dbReference>
<feature type="compositionally biased region" description="Low complexity" evidence="5">
    <location>
        <begin position="540"/>
        <end position="550"/>
    </location>
</feature>
<dbReference type="InterPro" id="IPR050406">
    <property type="entry name" value="FGGY_Carb_Kinase"/>
</dbReference>
<accession>A0ABS1P2H5</accession>
<evidence type="ECO:0000256" key="3">
    <source>
        <dbReference type="ARBA" id="ARBA00022777"/>
    </source>
</evidence>
<dbReference type="RefSeq" id="WP_201819109.1">
    <property type="nucleotide sequence ID" value="NZ_JAERRH010000006.1"/>
</dbReference>
<evidence type="ECO:0000256" key="2">
    <source>
        <dbReference type="ARBA" id="ARBA00022679"/>
    </source>
</evidence>
<dbReference type="InterPro" id="IPR018483">
    <property type="entry name" value="Carb_kinase_FGGY_CS"/>
</dbReference>
<dbReference type="PIRSF" id="PIRSF000538">
    <property type="entry name" value="GlpK"/>
    <property type="match status" value="1"/>
</dbReference>
<evidence type="ECO:0000313" key="8">
    <source>
        <dbReference type="EMBL" id="MBL1106513.1"/>
    </source>
</evidence>
<proteinExistence type="inferred from homology"/>
<dbReference type="Gene3D" id="3.30.420.40">
    <property type="match status" value="2"/>
</dbReference>
<dbReference type="SUPFAM" id="SSF53067">
    <property type="entry name" value="Actin-like ATPase domain"/>
    <property type="match status" value="2"/>
</dbReference>
<feature type="domain" description="Carbohydrate kinase FGGY N-terminal" evidence="6">
    <location>
        <begin position="3"/>
        <end position="245"/>
    </location>
</feature>
<dbReference type="EMBL" id="JAERRH010000006">
    <property type="protein sequence ID" value="MBL1106513.1"/>
    <property type="molecule type" value="Genomic_DNA"/>
</dbReference>
<evidence type="ECO:0000259" key="7">
    <source>
        <dbReference type="Pfam" id="PF02782"/>
    </source>
</evidence>
<dbReference type="GO" id="GO:0016301">
    <property type="term" value="F:kinase activity"/>
    <property type="evidence" value="ECO:0007669"/>
    <property type="project" value="UniProtKB-KW"/>
</dbReference>
<dbReference type="Proteomes" id="UP000621386">
    <property type="component" value="Unassembled WGS sequence"/>
</dbReference>
<gene>
    <name evidence="8" type="ORF">JK361_18215</name>
</gene>
<dbReference type="PANTHER" id="PTHR43095">
    <property type="entry name" value="SUGAR KINASE"/>
    <property type="match status" value="1"/>
</dbReference>
<reference evidence="8 9" key="1">
    <citation type="submission" date="2021-01" db="EMBL/GenBank/DDBJ databases">
        <title>WGS of actinomycetes isolated from Thailand.</title>
        <authorList>
            <person name="Thawai C."/>
        </authorList>
    </citation>
    <scope>NUCLEOTIDE SEQUENCE [LARGE SCALE GENOMIC DNA]</scope>
    <source>
        <strain evidence="8 9">CH5-8</strain>
    </source>
</reference>
<evidence type="ECO:0000256" key="1">
    <source>
        <dbReference type="ARBA" id="ARBA00009156"/>
    </source>
</evidence>
<dbReference type="InterPro" id="IPR000577">
    <property type="entry name" value="Carb_kinase_FGGY"/>
</dbReference>
<keyword evidence="2 4" id="KW-0808">Transferase</keyword>
<keyword evidence="3 4" id="KW-0418">Kinase</keyword>
<dbReference type="Pfam" id="PF00370">
    <property type="entry name" value="FGGY_N"/>
    <property type="match status" value="1"/>
</dbReference>
<feature type="domain" description="Carbohydrate kinase FGGY C-terminal" evidence="7">
    <location>
        <begin position="258"/>
        <end position="439"/>
    </location>
</feature>
<dbReference type="InterPro" id="IPR043129">
    <property type="entry name" value="ATPase_NBD"/>
</dbReference>
<evidence type="ECO:0000313" key="9">
    <source>
        <dbReference type="Proteomes" id="UP000621386"/>
    </source>
</evidence>
<dbReference type="PROSITE" id="PS00445">
    <property type="entry name" value="FGGY_KINASES_2"/>
    <property type="match status" value="1"/>
</dbReference>